<dbReference type="Gramene" id="ONH95670">
    <property type="protein sequence ID" value="ONH95670"/>
    <property type="gene ID" value="PRUPE_7G084100"/>
</dbReference>
<keyword evidence="3" id="KW-0479">Metal-binding</keyword>
<keyword evidence="4 6" id="KW-0863">Zinc-finger</keyword>
<evidence type="ECO:0000256" key="6">
    <source>
        <dbReference type="PROSITE-ProRule" id="PRU00175"/>
    </source>
</evidence>
<dbReference type="AlphaFoldDB" id="A0A251N8L1"/>
<dbReference type="GO" id="GO:0016567">
    <property type="term" value="P:protein ubiquitination"/>
    <property type="evidence" value="ECO:0000318"/>
    <property type="project" value="GO_Central"/>
</dbReference>
<dbReference type="PANTHER" id="PTHR15710">
    <property type="entry name" value="E3 UBIQUITIN-PROTEIN LIGASE PRAJA"/>
    <property type="match status" value="1"/>
</dbReference>
<evidence type="ECO:0000256" key="2">
    <source>
        <dbReference type="ARBA" id="ARBA00012483"/>
    </source>
</evidence>
<evidence type="ECO:0000256" key="1">
    <source>
        <dbReference type="ARBA" id="ARBA00000900"/>
    </source>
</evidence>
<protein>
    <recommendedName>
        <fullName evidence="2">RING-type E3 ubiquitin transferase</fullName>
        <ecNumber evidence="2">2.3.2.27</ecNumber>
    </recommendedName>
</protein>
<evidence type="ECO:0000256" key="4">
    <source>
        <dbReference type="ARBA" id="ARBA00022771"/>
    </source>
</evidence>
<dbReference type="OrthoDB" id="1194598at2759"/>
<evidence type="ECO:0000256" key="3">
    <source>
        <dbReference type="ARBA" id="ARBA00022723"/>
    </source>
</evidence>
<dbReference type="SUPFAM" id="SSF57850">
    <property type="entry name" value="RING/U-box"/>
    <property type="match status" value="1"/>
</dbReference>
<dbReference type="InterPro" id="IPR001841">
    <property type="entry name" value="Znf_RING"/>
</dbReference>
<comment type="catalytic activity">
    <reaction evidence="1">
        <text>S-ubiquitinyl-[E2 ubiquitin-conjugating enzyme]-L-cysteine + [acceptor protein]-L-lysine = [E2 ubiquitin-conjugating enzyme]-L-cysteine + N(6)-ubiquitinyl-[acceptor protein]-L-lysine.</text>
        <dbReference type="EC" id="2.3.2.27"/>
    </reaction>
</comment>
<dbReference type="Proteomes" id="UP000006882">
    <property type="component" value="Chromosome G7"/>
</dbReference>
<dbReference type="GO" id="GO:0008270">
    <property type="term" value="F:zinc ion binding"/>
    <property type="evidence" value="ECO:0007669"/>
    <property type="project" value="UniProtKB-KW"/>
</dbReference>
<name>A0A251N8L1_PRUPE</name>
<dbReference type="InterPro" id="IPR013083">
    <property type="entry name" value="Znf_RING/FYVE/PHD"/>
</dbReference>
<dbReference type="Gene3D" id="3.30.40.10">
    <property type="entry name" value="Zinc/RING finger domain, C3HC4 (zinc finger)"/>
    <property type="match status" value="1"/>
</dbReference>
<dbReference type="GO" id="GO:0061630">
    <property type="term" value="F:ubiquitin protein ligase activity"/>
    <property type="evidence" value="ECO:0000318"/>
    <property type="project" value="GO_Central"/>
</dbReference>
<dbReference type="GO" id="GO:0005737">
    <property type="term" value="C:cytoplasm"/>
    <property type="evidence" value="ECO:0000318"/>
    <property type="project" value="GO_Central"/>
</dbReference>
<dbReference type="CDD" id="cd16454">
    <property type="entry name" value="RING-H2_PA-TM-RING"/>
    <property type="match status" value="1"/>
</dbReference>
<keyword evidence="5" id="KW-0862">Zinc</keyword>
<keyword evidence="9" id="KW-1185">Reference proteome</keyword>
<evidence type="ECO:0000313" key="9">
    <source>
        <dbReference type="Proteomes" id="UP000006882"/>
    </source>
</evidence>
<evidence type="ECO:0000259" key="7">
    <source>
        <dbReference type="PROSITE" id="PS50089"/>
    </source>
</evidence>
<dbReference type="SMART" id="SM00184">
    <property type="entry name" value="RING"/>
    <property type="match status" value="1"/>
</dbReference>
<evidence type="ECO:0000313" key="8">
    <source>
        <dbReference type="EMBL" id="ONH95670.1"/>
    </source>
</evidence>
<reference evidence="8 9" key="1">
    <citation type="journal article" date="2013" name="Nat. Genet.">
        <title>The high-quality draft genome of peach (Prunus persica) identifies unique patterns of genetic diversity, domestication and genome evolution.</title>
        <authorList>
            <consortium name="International Peach Genome Initiative"/>
            <person name="Verde I."/>
            <person name="Abbott A.G."/>
            <person name="Scalabrin S."/>
            <person name="Jung S."/>
            <person name="Shu S."/>
            <person name="Marroni F."/>
            <person name="Zhebentyayeva T."/>
            <person name="Dettori M.T."/>
            <person name="Grimwood J."/>
            <person name="Cattonaro F."/>
            <person name="Zuccolo A."/>
            <person name="Rossini L."/>
            <person name="Jenkins J."/>
            <person name="Vendramin E."/>
            <person name="Meisel L.A."/>
            <person name="Decroocq V."/>
            <person name="Sosinski B."/>
            <person name="Prochnik S."/>
            <person name="Mitros T."/>
            <person name="Policriti A."/>
            <person name="Cipriani G."/>
            <person name="Dondini L."/>
            <person name="Ficklin S."/>
            <person name="Goodstein D.M."/>
            <person name="Xuan P."/>
            <person name="Del Fabbro C."/>
            <person name="Aramini V."/>
            <person name="Copetti D."/>
            <person name="Gonzalez S."/>
            <person name="Horner D.S."/>
            <person name="Falchi R."/>
            <person name="Lucas S."/>
            <person name="Mica E."/>
            <person name="Maldonado J."/>
            <person name="Lazzari B."/>
            <person name="Bielenberg D."/>
            <person name="Pirona R."/>
            <person name="Miculan M."/>
            <person name="Barakat A."/>
            <person name="Testolin R."/>
            <person name="Stella A."/>
            <person name="Tartarini S."/>
            <person name="Tonutti P."/>
            <person name="Arus P."/>
            <person name="Orellana A."/>
            <person name="Wells C."/>
            <person name="Main D."/>
            <person name="Vizzotto G."/>
            <person name="Silva H."/>
            <person name="Salamini F."/>
            <person name="Schmutz J."/>
            <person name="Morgante M."/>
            <person name="Rokhsar D.S."/>
        </authorList>
    </citation>
    <scope>NUCLEOTIDE SEQUENCE [LARGE SCALE GENOMIC DNA]</scope>
    <source>
        <strain evidence="9">cv. Nemared</strain>
    </source>
</reference>
<accession>A0A251N8L1</accession>
<dbReference type="Pfam" id="PF13639">
    <property type="entry name" value="zf-RING_2"/>
    <property type="match status" value="1"/>
</dbReference>
<proteinExistence type="predicted"/>
<dbReference type="EMBL" id="CM007657">
    <property type="protein sequence ID" value="ONH95670.1"/>
    <property type="molecule type" value="Genomic_DNA"/>
</dbReference>
<sequence length="239" mass="27058">MLIDESDYYCIHVRKTTEEPTLNNLSQNQNQGVPIKFELYSSTDNAWTMAEDDNFEHPVRIIQEPLDLITETTIRVPCASSAELLSNTGRHTVVPMVTEVLNTLNIPEHEHQSVVNKLFSAFVESQDLTIEPDNIFVVGIEHVIFRMHFVNDYQMVYGLGFPFVPATASSIEGLEEVSVDGLDGTCVICMENFGEDDFGGHARRLPCSHLYHEDCIVEWLETSHLCPVCRYPMPHNNAD</sequence>
<evidence type="ECO:0000256" key="5">
    <source>
        <dbReference type="ARBA" id="ARBA00022833"/>
    </source>
</evidence>
<dbReference type="PROSITE" id="PS50089">
    <property type="entry name" value="ZF_RING_2"/>
    <property type="match status" value="1"/>
</dbReference>
<dbReference type="EC" id="2.3.2.27" evidence="2"/>
<dbReference type="PANTHER" id="PTHR15710:SF229">
    <property type="entry name" value="E3 UBIQUITIN-PROTEIN LIGASE RNF181-LIKE"/>
    <property type="match status" value="1"/>
</dbReference>
<gene>
    <name evidence="8" type="ORF">PRUPE_7G084100</name>
</gene>
<feature type="domain" description="RING-type" evidence="7">
    <location>
        <begin position="186"/>
        <end position="230"/>
    </location>
</feature>
<organism evidence="8 9">
    <name type="scientific">Prunus persica</name>
    <name type="common">Peach</name>
    <name type="synonym">Amygdalus persica</name>
    <dbReference type="NCBI Taxonomy" id="3760"/>
    <lineage>
        <taxon>Eukaryota</taxon>
        <taxon>Viridiplantae</taxon>
        <taxon>Streptophyta</taxon>
        <taxon>Embryophyta</taxon>
        <taxon>Tracheophyta</taxon>
        <taxon>Spermatophyta</taxon>
        <taxon>Magnoliopsida</taxon>
        <taxon>eudicotyledons</taxon>
        <taxon>Gunneridae</taxon>
        <taxon>Pentapetalae</taxon>
        <taxon>rosids</taxon>
        <taxon>fabids</taxon>
        <taxon>Rosales</taxon>
        <taxon>Rosaceae</taxon>
        <taxon>Amygdaloideae</taxon>
        <taxon>Amygdaleae</taxon>
        <taxon>Prunus</taxon>
    </lineage>
</organism>